<dbReference type="InterPro" id="IPR029044">
    <property type="entry name" value="Nucleotide-diphossugar_trans"/>
</dbReference>
<dbReference type="SUPFAM" id="SSF53448">
    <property type="entry name" value="Nucleotide-diphospho-sugar transferases"/>
    <property type="match status" value="1"/>
</dbReference>
<dbReference type="OrthoDB" id="9798250at2"/>
<proteinExistence type="predicted"/>
<organism evidence="1 2">
    <name type="scientific">Humidesulfovibrio mexicanus</name>
    <dbReference type="NCBI Taxonomy" id="147047"/>
    <lineage>
        <taxon>Bacteria</taxon>
        <taxon>Pseudomonadati</taxon>
        <taxon>Thermodesulfobacteriota</taxon>
        <taxon>Desulfovibrionia</taxon>
        <taxon>Desulfovibrionales</taxon>
        <taxon>Desulfovibrionaceae</taxon>
        <taxon>Humidesulfovibrio</taxon>
    </lineage>
</organism>
<sequence>MKSAVMLFADHPLPVLQGLEAGQEPDPLALALLRDTLRTLADVAADVFVFLAPSMDKEQAKALLDPHGVGGFKLASSLGKSLQARRRNAFRLLFSRGYEKALLLANALPDLPSHAVQTALDSLGWKRCCLGPIPGPDGEPDGVYAMGFDFEGYTTDALDMVDPDKPKLFGRMETLLLFYERTVTVLAPHSPVDGPEAVPALVARCRDTRFTLLPSLRLASRQSQTGA</sequence>
<dbReference type="EMBL" id="FZOC01000001">
    <property type="protein sequence ID" value="SNR63723.1"/>
    <property type="molecule type" value="Genomic_DNA"/>
</dbReference>
<accession>A0A238XZ73</accession>
<dbReference type="InterPro" id="IPR018641">
    <property type="entry name" value="Trfase_1_rSAM/seldom-assoc"/>
</dbReference>
<evidence type="ECO:0000313" key="2">
    <source>
        <dbReference type="Proteomes" id="UP000198324"/>
    </source>
</evidence>
<keyword evidence="2" id="KW-1185">Reference proteome</keyword>
<protein>
    <submittedName>
        <fullName evidence="1">Uncharacterized protein</fullName>
    </submittedName>
</protein>
<dbReference type="RefSeq" id="WP_089271402.1">
    <property type="nucleotide sequence ID" value="NZ_FZOC01000001.1"/>
</dbReference>
<dbReference type="Gene3D" id="3.90.550.10">
    <property type="entry name" value="Spore Coat Polysaccharide Biosynthesis Protein SpsA, Chain A"/>
    <property type="match status" value="1"/>
</dbReference>
<evidence type="ECO:0000313" key="1">
    <source>
        <dbReference type="EMBL" id="SNR63723.1"/>
    </source>
</evidence>
<dbReference type="AlphaFoldDB" id="A0A238XZ73"/>
<gene>
    <name evidence="1" type="ORF">SAMN04488503_0520</name>
</gene>
<dbReference type="Pfam" id="PF09837">
    <property type="entry name" value="DUF2064"/>
    <property type="match status" value="1"/>
</dbReference>
<name>A0A238XZ73_9BACT</name>
<reference evidence="1 2" key="1">
    <citation type="submission" date="2017-06" db="EMBL/GenBank/DDBJ databases">
        <authorList>
            <person name="Kim H.J."/>
            <person name="Triplett B.A."/>
        </authorList>
    </citation>
    <scope>NUCLEOTIDE SEQUENCE [LARGE SCALE GENOMIC DNA]</scope>
    <source>
        <strain evidence="1 2">DSM 13116</strain>
    </source>
</reference>
<dbReference type="Proteomes" id="UP000198324">
    <property type="component" value="Unassembled WGS sequence"/>
</dbReference>